<proteinExistence type="predicted"/>
<dbReference type="GeneID" id="26939091"/>
<name>A0A126G451_WILSC</name>
<dbReference type="AlphaFoldDB" id="A0A126G451"/>
<reference evidence="1" key="1">
    <citation type="submission" date="2015-03" db="EMBL/GenBank/DDBJ databases">
        <title>Plastid genome analysis of the type material of Wildemania schizophylla (Bangiales, Rhodophyta).</title>
        <authorList>
            <person name="Hughey J.R."/>
        </authorList>
    </citation>
    <scope>NUCLEOTIDE SEQUENCE</scope>
</reference>
<geneLocation type="plastid" evidence="1"/>
<gene>
    <name evidence="1" type="primary">orf263</name>
</gene>
<protein>
    <submittedName>
        <fullName evidence="1">Uncharacterized protein</fullName>
    </submittedName>
</protein>
<evidence type="ECO:0000313" key="1">
    <source>
        <dbReference type="EMBL" id="AKS28351.1"/>
    </source>
</evidence>
<dbReference type="EMBL" id="KR020505">
    <property type="protein sequence ID" value="AKS28351.1"/>
    <property type="molecule type" value="Genomic_DNA"/>
</dbReference>
<organism evidence="1">
    <name type="scientific">Wildemania schizophylla</name>
    <name type="common">Red alga</name>
    <name type="synonym">Porphyra schizophylla</name>
    <dbReference type="NCBI Taxonomy" id="1134705"/>
    <lineage>
        <taxon>Eukaryota</taxon>
        <taxon>Rhodophyta</taxon>
        <taxon>Bangiophyceae</taxon>
        <taxon>Bangiales</taxon>
        <taxon>Bangiaceae</taxon>
        <taxon>Wildemania</taxon>
    </lineage>
</organism>
<accession>A0A126G451</accession>
<sequence length="84" mass="9800">MNFVSPDGYYLCGRDFSAHTTLGHKLSLPSLVKYSRIISEMHWLCSYSITLSTYEHQQAIKYLPHSILTDIMKYQVSQDHNFIE</sequence>
<keyword evidence="1" id="KW-0934">Plastid</keyword>
<dbReference type="RefSeq" id="YP_009237304.1">
    <property type="nucleotide sequence ID" value="NC_029576.1"/>
</dbReference>